<dbReference type="Proteomes" id="UP000265520">
    <property type="component" value="Unassembled WGS sequence"/>
</dbReference>
<evidence type="ECO:0000313" key="2">
    <source>
        <dbReference type="EMBL" id="MCI46936.1"/>
    </source>
</evidence>
<feature type="compositionally biased region" description="Polar residues" evidence="1">
    <location>
        <begin position="1"/>
        <end position="19"/>
    </location>
</feature>
<dbReference type="EMBL" id="LXQA010364819">
    <property type="protein sequence ID" value="MCI46936.1"/>
    <property type="molecule type" value="Genomic_DNA"/>
</dbReference>
<accession>A0A392SGF4</accession>
<reference evidence="2 3" key="1">
    <citation type="journal article" date="2018" name="Front. Plant Sci.">
        <title>Red Clover (Trifolium pratense) and Zigzag Clover (T. medium) - A Picture of Genomic Similarities and Differences.</title>
        <authorList>
            <person name="Dluhosova J."/>
            <person name="Istvanek J."/>
            <person name="Nedelnik J."/>
            <person name="Repkova J."/>
        </authorList>
    </citation>
    <scope>NUCLEOTIDE SEQUENCE [LARGE SCALE GENOMIC DNA]</scope>
    <source>
        <strain evidence="3">cv. 10/8</strain>
        <tissue evidence="2">Leaf</tissue>
    </source>
</reference>
<feature type="non-terminal residue" evidence="2">
    <location>
        <position position="103"/>
    </location>
</feature>
<name>A0A392SGF4_9FABA</name>
<feature type="region of interest" description="Disordered" evidence="1">
    <location>
        <begin position="1"/>
        <end position="72"/>
    </location>
</feature>
<sequence length="103" mass="10773">PTSSCPSPIDNATGSSPITCPSPIPLDPVTNSTPTPTSFSPQCDTGLSLKPPPCHDTPPSSPSPMPTPLPVKTKKVVHNSTNTHPMLTRCKIGNLKPKVFLAH</sequence>
<comment type="caution">
    <text evidence="2">The sequence shown here is derived from an EMBL/GenBank/DDBJ whole genome shotgun (WGS) entry which is preliminary data.</text>
</comment>
<feature type="compositionally biased region" description="Low complexity" evidence="1">
    <location>
        <begin position="32"/>
        <end position="41"/>
    </location>
</feature>
<dbReference type="AlphaFoldDB" id="A0A392SGF4"/>
<feature type="non-terminal residue" evidence="2">
    <location>
        <position position="1"/>
    </location>
</feature>
<evidence type="ECO:0000313" key="3">
    <source>
        <dbReference type="Proteomes" id="UP000265520"/>
    </source>
</evidence>
<proteinExistence type="predicted"/>
<feature type="compositionally biased region" description="Pro residues" evidence="1">
    <location>
        <begin position="50"/>
        <end position="69"/>
    </location>
</feature>
<evidence type="ECO:0000256" key="1">
    <source>
        <dbReference type="SAM" id="MobiDB-lite"/>
    </source>
</evidence>
<keyword evidence="3" id="KW-1185">Reference proteome</keyword>
<protein>
    <submittedName>
        <fullName evidence="2">Uncharacterized protein</fullName>
    </submittedName>
</protein>
<organism evidence="2 3">
    <name type="scientific">Trifolium medium</name>
    <dbReference type="NCBI Taxonomy" id="97028"/>
    <lineage>
        <taxon>Eukaryota</taxon>
        <taxon>Viridiplantae</taxon>
        <taxon>Streptophyta</taxon>
        <taxon>Embryophyta</taxon>
        <taxon>Tracheophyta</taxon>
        <taxon>Spermatophyta</taxon>
        <taxon>Magnoliopsida</taxon>
        <taxon>eudicotyledons</taxon>
        <taxon>Gunneridae</taxon>
        <taxon>Pentapetalae</taxon>
        <taxon>rosids</taxon>
        <taxon>fabids</taxon>
        <taxon>Fabales</taxon>
        <taxon>Fabaceae</taxon>
        <taxon>Papilionoideae</taxon>
        <taxon>50 kb inversion clade</taxon>
        <taxon>NPAAA clade</taxon>
        <taxon>Hologalegina</taxon>
        <taxon>IRL clade</taxon>
        <taxon>Trifolieae</taxon>
        <taxon>Trifolium</taxon>
    </lineage>
</organism>